<dbReference type="HOGENOM" id="CLU_201024_0_0_7"/>
<organism evidence="1 2">
    <name type="scientific">Campylobacter iguaniorum</name>
    <dbReference type="NCBI Taxonomy" id="1244531"/>
    <lineage>
        <taxon>Bacteria</taxon>
        <taxon>Pseudomonadati</taxon>
        <taxon>Campylobacterota</taxon>
        <taxon>Epsilonproteobacteria</taxon>
        <taxon>Campylobacterales</taxon>
        <taxon>Campylobacteraceae</taxon>
        <taxon>Campylobacter</taxon>
    </lineage>
</organism>
<dbReference type="STRING" id="1244531.CIG2463D_1635"/>
<proteinExistence type="predicted"/>
<gene>
    <name evidence="1" type="ORF">CIG1485E_1442</name>
</gene>
<dbReference type="OrthoDB" id="5359114at2"/>
<protein>
    <submittedName>
        <fullName evidence="1">Uncharacterized protein</fullName>
    </submittedName>
</protein>
<reference evidence="2" key="1">
    <citation type="journal article" date="2014" name="Genome Announc.">
        <title>Complete Genome Sequence of Campylobacter iguaniorum Strain 1485ET, Isolated from a Bearded Dragon (Pogona vitticeps).</title>
        <authorList>
            <person name="Gilbert M.J."/>
            <person name="Miller W.G."/>
            <person name="Yee E."/>
            <person name="Kik M."/>
            <person name="Wagenaar J.A."/>
            <person name="Duim B."/>
        </authorList>
    </citation>
    <scope>NUCLEOTIDE SEQUENCE [LARGE SCALE GENOMIC DNA]</scope>
    <source>
        <strain evidence="2">1485E</strain>
    </source>
</reference>
<keyword evidence="2" id="KW-1185">Reference proteome</keyword>
<dbReference type="RefSeq" id="WP_038454998.1">
    <property type="nucleotide sequence ID" value="NZ_CP009043.1"/>
</dbReference>
<sequence length="71" mass="8085">MYDEFKTQDLDTLKIIQNDKKFGSIFGGNVQILEILLAKKDINLQAQDLQKIAGIFEGLERIKENSQLSKS</sequence>
<dbReference type="Proteomes" id="UP000028486">
    <property type="component" value="Chromosome"/>
</dbReference>
<evidence type="ECO:0000313" key="2">
    <source>
        <dbReference type="Proteomes" id="UP000028486"/>
    </source>
</evidence>
<dbReference type="AlphaFoldDB" id="A0A076FAL9"/>
<dbReference type="KEGG" id="caj:CIG1485E_1442"/>
<name>A0A076FAL9_9BACT</name>
<dbReference type="EMBL" id="CP009043">
    <property type="protein sequence ID" value="AII15265.1"/>
    <property type="molecule type" value="Genomic_DNA"/>
</dbReference>
<dbReference type="eggNOG" id="ENOG5031AUD">
    <property type="taxonomic scope" value="Bacteria"/>
</dbReference>
<evidence type="ECO:0000313" key="1">
    <source>
        <dbReference type="EMBL" id="AII15265.1"/>
    </source>
</evidence>
<dbReference type="PATRIC" id="fig|1244531.5.peg.1642"/>
<accession>A0A076FAL9</accession>